<feature type="binding site" evidence="4">
    <location>
        <begin position="14"/>
        <end position="18"/>
    </location>
    <ligand>
        <name>ATP</name>
        <dbReference type="ChEBI" id="CHEBI:30616"/>
    </ligand>
</feature>
<sequence length="196" mass="22004">MHPSPSSESISAIKRALRTRWLAERMALPPEVVAAASEAIRRHVEAWPPFHTARTVLAYMAFRNEIDLTPLLESHPEKRWVLPRIVAPGELALHLYHPGALQRHPYGMLEPAPECPMADPEEIELAFIPGVAFDLHGFRLGYGGGYFDRLLPRLKGLTVGVTYARFLVEALPHTPTDGRVQWILTEAGWLQARPPE</sequence>
<keyword evidence="6" id="KW-0436">Ligase</keyword>
<comment type="catalytic activity">
    <reaction evidence="5">
        <text>(6S)-5-formyl-5,6,7,8-tetrahydrofolate + ATP = (6R)-5,10-methenyltetrahydrofolate + ADP + phosphate</text>
        <dbReference type="Rhea" id="RHEA:10488"/>
        <dbReference type="ChEBI" id="CHEBI:30616"/>
        <dbReference type="ChEBI" id="CHEBI:43474"/>
        <dbReference type="ChEBI" id="CHEBI:57455"/>
        <dbReference type="ChEBI" id="CHEBI:57457"/>
        <dbReference type="ChEBI" id="CHEBI:456216"/>
        <dbReference type="EC" id="6.3.3.2"/>
    </reaction>
</comment>
<evidence type="ECO:0000313" key="6">
    <source>
        <dbReference type="EMBL" id="GBD08010.1"/>
    </source>
</evidence>
<dbReference type="AlphaFoldDB" id="A0A2H5Y3I7"/>
<keyword evidence="2 4" id="KW-0547">Nucleotide-binding</keyword>
<proteinExistence type="inferred from homology"/>
<keyword evidence="3 4" id="KW-0067">ATP-binding</keyword>
<organism evidence="6 7">
    <name type="scientific">Candidatus Thermoflexus japonica</name>
    <dbReference type="NCBI Taxonomy" id="2035417"/>
    <lineage>
        <taxon>Bacteria</taxon>
        <taxon>Bacillati</taxon>
        <taxon>Chloroflexota</taxon>
        <taxon>Thermoflexia</taxon>
        <taxon>Thermoflexales</taxon>
        <taxon>Thermoflexaceae</taxon>
        <taxon>Thermoflexus</taxon>
    </lineage>
</organism>
<name>A0A2H5Y3I7_9CHLR</name>
<keyword evidence="5" id="KW-0460">Magnesium</keyword>
<dbReference type="InterPro" id="IPR024185">
    <property type="entry name" value="FTHF_cligase-like_sf"/>
</dbReference>
<dbReference type="GO" id="GO:0046872">
    <property type="term" value="F:metal ion binding"/>
    <property type="evidence" value="ECO:0007669"/>
    <property type="project" value="UniProtKB-KW"/>
</dbReference>
<dbReference type="PANTHER" id="PTHR23407:SF1">
    <property type="entry name" value="5-FORMYLTETRAHYDROFOLATE CYCLO-LIGASE"/>
    <property type="match status" value="1"/>
</dbReference>
<dbReference type="SUPFAM" id="SSF100950">
    <property type="entry name" value="NagB/RpiA/CoA transferase-like"/>
    <property type="match status" value="1"/>
</dbReference>
<evidence type="ECO:0000313" key="7">
    <source>
        <dbReference type="Proteomes" id="UP000236642"/>
    </source>
</evidence>
<dbReference type="GO" id="GO:0030272">
    <property type="term" value="F:5-formyltetrahydrofolate cyclo-ligase activity"/>
    <property type="evidence" value="ECO:0007669"/>
    <property type="project" value="UniProtKB-EC"/>
</dbReference>
<dbReference type="Gene3D" id="3.40.50.10420">
    <property type="entry name" value="NagB/RpiA/CoA transferase-like"/>
    <property type="match status" value="1"/>
</dbReference>
<dbReference type="NCBIfam" id="TIGR02727">
    <property type="entry name" value="MTHFS_bact"/>
    <property type="match status" value="1"/>
</dbReference>
<gene>
    <name evidence="6" type="primary">ygfA</name>
    <name evidence="6" type="ORF">HRbin22_00237</name>
</gene>
<feature type="binding site" evidence="4">
    <location>
        <position position="60"/>
    </location>
    <ligand>
        <name>substrate</name>
    </ligand>
</feature>
<evidence type="ECO:0000256" key="2">
    <source>
        <dbReference type="ARBA" id="ARBA00022741"/>
    </source>
</evidence>
<reference evidence="7" key="1">
    <citation type="submission" date="2017-09" db="EMBL/GenBank/DDBJ databases">
        <title>Metaegenomics of thermophilic ammonia-oxidizing enrichment culture.</title>
        <authorList>
            <person name="Kato S."/>
            <person name="Suzuki K."/>
        </authorList>
    </citation>
    <scope>NUCLEOTIDE SEQUENCE [LARGE SCALE GENOMIC DNA]</scope>
</reference>
<evidence type="ECO:0000256" key="1">
    <source>
        <dbReference type="ARBA" id="ARBA00010638"/>
    </source>
</evidence>
<evidence type="ECO:0000256" key="4">
    <source>
        <dbReference type="PIRSR" id="PIRSR006806-1"/>
    </source>
</evidence>
<dbReference type="GO" id="GO:0005524">
    <property type="term" value="F:ATP binding"/>
    <property type="evidence" value="ECO:0007669"/>
    <property type="project" value="UniProtKB-KW"/>
</dbReference>
<dbReference type="PANTHER" id="PTHR23407">
    <property type="entry name" value="ATPASE INHIBITOR/5-FORMYLTETRAHYDROFOLATE CYCLO-LIGASE"/>
    <property type="match status" value="1"/>
</dbReference>
<protein>
    <recommendedName>
        <fullName evidence="5">5-formyltetrahydrofolate cyclo-ligase</fullName>
        <ecNumber evidence="5">6.3.3.2</ecNumber>
    </recommendedName>
</protein>
<comment type="caution">
    <text evidence="6">The sequence shown here is derived from an EMBL/GenBank/DDBJ whole genome shotgun (WGS) entry which is preliminary data.</text>
</comment>
<dbReference type="EC" id="6.3.3.2" evidence="5"/>
<dbReference type="GO" id="GO:0035999">
    <property type="term" value="P:tetrahydrofolate interconversion"/>
    <property type="evidence" value="ECO:0007669"/>
    <property type="project" value="TreeGrafter"/>
</dbReference>
<keyword evidence="5" id="KW-0479">Metal-binding</keyword>
<comment type="cofactor">
    <cofactor evidence="5">
        <name>Mg(2+)</name>
        <dbReference type="ChEBI" id="CHEBI:18420"/>
    </cofactor>
</comment>
<accession>A0A2H5Y3I7</accession>
<evidence type="ECO:0000256" key="3">
    <source>
        <dbReference type="ARBA" id="ARBA00022840"/>
    </source>
</evidence>
<evidence type="ECO:0000256" key="5">
    <source>
        <dbReference type="RuleBase" id="RU361279"/>
    </source>
</evidence>
<dbReference type="GO" id="GO:0009396">
    <property type="term" value="P:folic acid-containing compound biosynthetic process"/>
    <property type="evidence" value="ECO:0007669"/>
    <property type="project" value="TreeGrafter"/>
</dbReference>
<dbReference type="Pfam" id="PF01812">
    <property type="entry name" value="5-FTHF_cyc-lig"/>
    <property type="match status" value="1"/>
</dbReference>
<comment type="similarity">
    <text evidence="1 5">Belongs to the 5-formyltetrahydrofolate cyclo-ligase family.</text>
</comment>
<dbReference type="InterPro" id="IPR037171">
    <property type="entry name" value="NagB/RpiA_transferase-like"/>
</dbReference>
<feature type="binding site" evidence="4">
    <location>
        <position position="65"/>
    </location>
    <ligand>
        <name>substrate</name>
    </ligand>
</feature>
<dbReference type="InterPro" id="IPR002698">
    <property type="entry name" value="FTHF_cligase"/>
</dbReference>
<dbReference type="PIRSF" id="PIRSF006806">
    <property type="entry name" value="FTHF_cligase"/>
    <property type="match status" value="1"/>
</dbReference>
<dbReference type="EMBL" id="BEHY01000003">
    <property type="protein sequence ID" value="GBD08010.1"/>
    <property type="molecule type" value="Genomic_DNA"/>
</dbReference>
<dbReference type="Proteomes" id="UP000236642">
    <property type="component" value="Unassembled WGS sequence"/>
</dbReference>